<sequence>MQTSGREFDRQSVCRSAGEKAAKSRALEEGLQTAWAGLGQAAEGPARPGSGLEARPCATLQAPHQKGTGKLTKSDSDFSVKNWGGDLATFMATAEGLQPEQLLRIARLAEAMARKEGRTQPSAGHVTAVNSAGVKDVALSHHAPPDV</sequence>
<protein>
    <submittedName>
        <fullName evidence="2">Uncharacterized protein</fullName>
    </submittedName>
</protein>
<dbReference type="Proteomes" id="UP000016930">
    <property type="component" value="Unassembled WGS sequence"/>
</dbReference>
<feature type="region of interest" description="Disordered" evidence="1">
    <location>
        <begin position="1"/>
        <end position="25"/>
    </location>
</feature>
<dbReference type="EMBL" id="KB445819">
    <property type="protein sequence ID" value="EMD31403.1"/>
    <property type="molecule type" value="Genomic_DNA"/>
</dbReference>
<proteinExistence type="predicted"/>
<evidence type="ECO:0000313" key="3">
    <source>
        <dbReference type="Proteomes" id="UP000016930"/>
    </source>
</evidence>
<keyword evidence="3" id="KW-1185">Reference proteome</keyword>
<accession>M2Q3N7</accession>
<dbReference type="HOGENOM" id="CLU_1767824_0_0_1"/>
<evidence type="ECO:0000256" key="1">
    <source>
        <dbReference type="SAM" id="MobiDB-lite"/>
    </source>
</evidence>
<evidence type="ECO:0000313" key="2">
    <source>
        <dbReference type="EMBL" id="EMD31403.1"/>
    </source>
</evidence>
<organism evidence="2 3">
    <name type="scientific">Ceriporiopsis subvermispora (strain B)</name>
    <name type="common">White-rot fungus</name>
    <name type="synonym">Gelatoporia subvermispora</name>
    <dbReference type="NCBI Taxonomy" id="914234"/>
    <lineage>
        <taxon>Eukaryota</taxon>
        <taxon>Fungi</taxon>
        <taxon>Dikarya</taxon>
        <taxon>Basidiomycota</taxon>
        <taxon>Agaricomycotina</taxon>
        <taxon>Agaricomycetes</taxon>
        <taxon>Polyporales</taxon>
        <taxon>Gelatoporiaceae</taxon>
        <taxon>Gelatoporia</taxon>
    </lineage>
</organism>
<dbReference type="AlphaFoldDB" id="M2Q3N7"/>
<gene>
    <name evidence="2" type="ORF">CERSUDRAFT_100428</name>
</gene>
<reference evidence="2 3" key="1">
    <citation type="journal article" date="2012" name="Proc. Natl. Acad. Sci. U.S.A.">
        <title>Comparative genomics of Ceriporiopsis subvermispora and Phanerochaete chrysosporium provide insight into selective ligninolysis.</title>
        <authorList>
            <person name="Fernandez-Fueyo E."/>
            <person name="Ruiz-Duenas F.J."/>
            <person name="Ferreira P."/>
            <person name="Floudas D."/>
            <person name="Hibbett D.S."/>
            <person name="Canessa P."/>
            <person name="Larrondo L.F."/>
            <person name="James T.Y."/>
            <person name="Seelenfreund D."/>
            <person name="Lobos S."/>
            <person name="Polanco R."/>
            <person name="Tello M."/>
            <person name="Honda Y."/>
            <person name="Watanabe T."/>
            <person name="Watanabe T."/>
            <person name="Ryu J.S."/>
            <person name="Kubicek C.P."/>
            <person name="Schmoll M."/>
            <person name="Gaskell J."/>
            <person name="Hammel K.E."/>
            <person name="St John F.J."/>
            <person name="Vanden Wymelenberg A."/>
            <person name="Sabat G."/>
            <person name="Splinter BonDurant S."/>
            <person name="Syed K."/>
            <person name="Yadav J.S."/>
            <person name="Doddapaneni H."/>
            <person name="Subramanian V."/>
            <person name="Lavin J.L."/>
            <person name="Oguiza J.A."/>
            <person name="Perez G."/>
            <person name="Pisabarro A.G."/>
            <person name="Ramirez L."/>
            <person name="Santoyo F."/>
            <person name="Master E."/>
            <person name="Coutinho P.M."/>
            <person name="Henrissat B."/>
            <person name="Lombard V."/>
            <person name="Magnuson J.K."/>
            <person name="Kuees U."/>
            <person name="Hori C."/>
            <person name="Igarashi K."/>
            <person name="Samejima M."/>
            <person name="Held B.W."/>
            <person name="Barry K.W."/>
            <person name="LaButti K.M."/>
            <person name="Lapidus A."/>
            <person name="Lindquist E.A."/>
            <person name="Lucas S.M."/>
            <person name="Riley R."/>
            <person name="Salamov A.A."/>
            <person name="Hoffmeister D."/>
            <person name="Schwenk D."/>
            <person name="Hadar Y."/>
            <person name="Yarden O."/>
            <person name="de Vries R.P."/>
            <person name="Wiebenga A."/>
            <person name="Stenlid J."/>
            <person name="Eastwood D."/>
            <person name="Grigoriev I.V."/>
            <person name="Berka R.M."/>
            <person name="Blanchette R.A."/>
            <person name="Kersten P."/>
            <person name="Martinez A.T."/>
            <person name="Vicuna R."/>
            <person name="Cullen D."/>
        </authorList>
    </citation>
    <scope>NUCLEOTIDE SEQUENCE [LARGE SCALE GENOMIC DNA]</scope>
    <source>
        <strain evidence="2 3">B</strain>
    </source>
</reference>
<name>M2Q3N7_CERS8</name>